<feature type="domain" description="GATA-type" evidence="8">
    <location>
        <begin position="127"/>
        <end position="166"/>
    </location>
</feature>
<reference evidence="9" key="1">
    <citation type="submission" date="2020-05" db="EMBL/GenBank/DDBJ databases">
        <title>Mycena genomes resolve the evolution of fungal bioluminescence.</title>
        <authorList>
            <person name="Tsai I.J."/>
        </authorList>
    </citation>
    <scope>NUCLEOTIDE SEQUENCE</scope>
    <source>
        <strain evidence="9">171206Taipei</strain>
    </source>
</reference>
<evidence type="ECO:0000256" key="7">
    <source>
        <dbReference type="SAM" id="MobiDB-lite"/>
    </source>
</evidence>
<dbReference type="GO" id="GO:0045944">
    <property type="term" value="P:positive regulation of transcription by RNA polymerase II"/>
    <property type="evidence" value="ECO:0007669"/>
    <property type="project" value="TreeGrafter"/>
</dbReference>
<sequence length="240" mass="26186">MKRANYITSTYSSLAGAGMSNPTPPANPHPPLQYNFQPQGGSPTAQLTPNSYPAPPFIDYGGNLLGAPNYNYPPANYPSGYFNQQHTWPEDPPYSSSDPYVSGPPAYHYPSVPSYPVGNSAPDPGVRRCARCGATSTPLWRREPGTQRSLCNACGLYAQQRHQDRPQALIDADAAELAAPEGPVDGPTCTHCGTQRTSVWRRNKNSELVCNACGCYERLNGRPRPVELRTNRVKPRAKQP</sequence>
<dbReference type="InterPro" id="IPR013088">
    <property type="entry name" value="Znf_NHR/GATA"/>
</dbReference>
<feature type="domain" description="GATA-type" evidence="8">
    <location>
        <begin position="183"/>
        <end position="236"/>
    </location>
</feature>
<evidence type="ECO:0000256" key="6">
    <source>
        <dbReference type="PROSITE-ProRule" id="PRU00094"/>
    </source>
</evidence>
<dbReference type="InterPro" id="IPR039355">
    <property type="entry name" value="Transcription_factor_GATA"/>
</dbReference>
<proteinExistence type="predicted"/>
<organism evidence="9 10">
    <name type="scientific">Mycena indigotica</name>
    <dbReference type="NCBI Taxonomy" id="2126181"/>
    <lineage>
        <taxon>Eukaryota</taxon>
        <taxon>Fungi</taxon>
        <taxon>Dikarya</taxon>
        <taxon>Basidiomycota</taxon>
        <taxon>Agaricomycotina</taxon>
        <taxon>Agaricomycetes</taxon>
        <taxon>Agaricomycetidae</taxon>
        <taxon>Agaricales</taxon>
        <taxon>Marasmiineae</taxon>
        <taxon>Mycenaceae</taxon>
        <taxon>Mycena</taxon>
    </lineage>
</organism>
<dbReference type="GO" id="GO:0000122">
    <property type="term" value="P:negative regulation of transcription by RNA polymerase II"/>
    <property type="evidence" value="ECO:0007669"/>
    <property type="project" value="TreeGrafter"/>
</dbReference>
<protein>
    <submittedName>
        <fullName evidence="9">GATA zinc finger domain-containing protein</fullName>
    </submittedName>
</protein>
<evidence type="ECO:0000313" key="9">
    <source>
        <dbReference type="EMBL" id="KAF7292150.1"/>
    </source>
</evidence>
<evidence type="ECO:0000256" key="2">
    <source>
        <dbReference type="ARBA" id="ARBA00022723"/>
    </source>
</evidence>
<keyword evidence="4" id="KW-0862">Zinc</keyword>
<dbReference type="PRINTS" id="PR00619">
    <property type="entry name" value="GATAZNFINGER"/>
</dbReference>
<gene>
    <name evidence="9" type="ORF">MIND_01242000</name>
</gene>
<keyword evidence="10" id="KW-1185">Reference proteome</keyword>
<evidence type="ECO:0000256" key="4">
    <source>
        <dbReference type="ARBA" id="ARBA00022833"/>
    </source>
</evidence>
<dbReference type="InterPro" id="IPR000679">
    <property type="entry name" value="Znf_GATA"/>
</dbReference>
<dbReference type="PANTHER" id="PTHR10071">
    <property type="entry name" value="TRANSCRIPTION FACTOR GATA FAMILY MEMBER"/>
    <property type="match status" value="1"/>
</dbReference>
<comment type="caution">
    <text evidence="9">The sequence shown here is derived from an EMBL/GenBank/DDBJ whole genome shotgun (WGS) entry which is preliminary data.</text>
</comment>
<dbReference type="AlphaFoldDB" id="A0A8H6S6E3"/>
<dbReference type="Gene3D" id="3.30.50.10">
    <property type="entry name" value="Erythroid Transcription Factor GATA-1, subunit A"/>
    <property type="match status" value="2"/>
</dbReference>
<dbReference type="GO" id="GO:0000981">
    <property type="term" value="F:DNA-binding transcription factor activity, RNA polymerase II-specific"/>
    <property type="evidence" value="ECO:0007669"/>
    <property type="project" value="TreeGrafter"/>
</dbReference>
<dbReference type="GO" id="GO:0005634">
    <property type="term" value="C:nucleus"/>
    <property type="evidence" value="ECO:0007669"/>
    <property type="project" value="UniProtKB-SubCell"/>
</dbReference>
<keyword evidence="5" id="KW-0539">Nucleus</keyword>
<evidence type="ECO:0000256" key="1">
    <source>
        <dbReference type="ARBA" id="ARBA00004123"/>
    </source>
</evidence>
<dbReference type="PANTHER" id="PTHR10071:SF281">
    <property type="entry name" value="BOX A-BINDING FACTOR-RELATED"/>
    <property type="match status" value="1"/>
</dbReference>
<dbReference type="SUPFAM" id="SSF57716">
    <property type="entry name" value="Glucocorticoid receptor-like (DNA-binding domain)"/>
    <property type="match status" value="2"/>
</dbReference>
<keyword evidence="2" id="KW-0479">Metal-binding</keyword>
<dbReference type="Pfam" id="PF00320">
    <property type="entry name" value="GATA"/>
    <property type="match status" value="2"/>
</dbReference>
<dbReference type="RefSeq" id="XP_037214877.1">
    <property type="nucleotide sequence ID" value="XM_037368909.1"/>
</dbReference>
<dbReference type="SMART" id="SM00401">
    <property type="entry name" value="ZnF_GATA"/>
    <property type="match status" value="2"/>
</dbReference>
<dbReference type="OrthoDB" id="515401at2759"/>
<evidence type="ECO:0000256" key="5">
    <source>
        <dbReference type="ARBA" id="ARBA00023242"/>
    </source>
</evidence>
<feature type="compositionally biased region" description="Polar residues" evidence="7">
    <location>
        <begin position="34"/>
        <end position="51"/>
    </location>
</feature>
<dbReference type="CDD" id="cd00202">
    <property type="entry name" value="ZnF_GATA"/>
    <property type="match status" value="2"/>
</dbReference>
<dbReference type="GeneID" id="59351425"/>
<keyword evidence="3 6" id="KW-0863">Zinc-finger</keyword>
<evidence type="ECO:0000313" key="10">
    <source>
        <dbReference type="Proteomes" id="UP000636479"/>
    </source>
</evidence>
<feature type="compositionally biased region" description="Pro residues" evidence="7">
    <location>
        <begin position="22"/>
        <end position="31"/>
    </location>
</feature>
<evidence type="ECO:0000256" key="3">
    <source>
        <dbReference type="ARBA" id="ARBA00022771"/>
    </source>
</evidence>
<feature type="region of interest" description="Disordered" evidence="7">
    <location>
        <begin position="13"/>
        <end position="51"/>
    </location>
</feature>
<dbReference type="Proteomes" id="UP000636479">
    <property type="component" value="Unassembled WGS sequence"/>
</dbReference>
<dbReference type="GO" id="GO:0000978">
    <property type="term" value="F:RNA polymerase II cis-regulatory region sequence-specific DNA binding"/>
    <property type="evidence" value="ECO:0007669"/>
    <property type="project" value="TreeGrafter"/>
</dbReference>
<name>A0A8H6S6E3_9AGAR</name>
<dbReference type="PROSITE" id="PS50114">
    <property type="entry name" value="GATA_ZN_FINGER_2"/>
    <property type="match status" value="2"/>
</dbReference>
<accession>A0A8H6S6E3</accession>
<evidence type="ECO:0000259" key="8">
    <source>
        <dbReference type="PROSITE" id="PS50114"/>
    </source>
</evidence>
<dbReference type="GO" id="GO:0008270">
    <property type="term" value="F:zinc ion binding"/>
    <property type="evidence" value="ECO:0007669"/>
    <property type="project" value="UniProtKB-KW"/>
</dbReference>
<comment type="subcellular location">
    <subcellularLocation>
        <location evidence="1">Nucleus</location>
    </subcellularLocation>
</comment>
<dbReference type="EMBL" id="JACAZF010000012">
    <property type="protein sequence ID" value="KAF7292150.1"/>
    <property type="molecule type" value="Genomic_DNA"/>
</dbReference>